<evidence type="ECO:0000313" key="2">
    <source>
        <dbReference type="Proteomes" id="UP000230423"/>
    </source>
</evidence>
<dbReference type="Proteomes" id="UP000230423">
    <property type="component" value="Unassembled WGS sequence"/>
</dbReference>
<protein>
    <submittedName>
        <fullName evidence="1">Uncharacterized protein</fullName>
    </submittedName>
</protein>
<dbReference type="EMBL" id="KZ368541">
    <property type="protein sequence ID" value="PIO56977.1"/>
    <property type="molecule type" value="Genomic_DNA"/>
</dbReference>
<gene>
    <name evidence="1" type="ORF">TELCIR_21622</name>
</gene>
<name>A0A2G9TG83_TELCI</name>
<accession>A0A2G9TG83</accession>
<evidence type="ECO:0000313" key="1">
    <source>
        <dbReference type="EMBL" id="PIO56977.1"/>
    </source>
</evidence>
<feature type="non-terminal residue" evidence="1">
    <location>
        <position position="1"/>
    </location>
</feature>
<reference evidence="1 2" key="1">
    <citation type="submission" date="2015-09" db="EMBL/GenBank/DDBJ databases">
        <title>Draft genome of the parasitic nematode Teladorsagia circumcincta isolate WARC Sus (inbred).</title>
        <authorList>
            <person name="Mitreva M."/>
        </authorList>
    </citation>
    <scope>NUCLEOTIDE SEQUENCE [LARGE SCALE GENOMIC DNA]</scope>
    <source>
        <strain evidence="1 2">S</strain>
    </source>
</reference>
<proteinExistence type="predicted"/>
<sequence length="102" mass="11849">DSSKVHAFLSSYGWPEDTNFDEIVPEVLGLYLDHEEWGNVKKMLKSLSAQSAKWQKESDPSYCPVQNYHLLQILRRQANEGDEISLRKLISYAFELRRLFSG</sequence>
<organism evidence="1 2">
    <name type="scientific">Teladorsagia circumcincta</name>
    <name type="common">Brown stomach worm</name>
    <name type="synonym">Ostertagia circumcincta</name>
    <dbReference type="NCBI Taxonomy" id="45464"/>
    <lineage>
        <taxon>Eukaryota</taxon>
        <taxon>Metazoa</taxon>
        <taxon>Ecdysozoa</taxon>
        <taxon>Nematoda</taxon>
        <taxon>Chromadorea</taxon>
        <taxon>Rhabditida</taxon>
        <taxon>Rhabditina</taxon>
        <taxon>Rhabditomorpha</taxon>
        <taxon>Strongyloidea</taxon>
        <taxon>Trichostrongylidae</taxon>
        <taxon>Teladorsagia</taxon>
    </lineage>
</organism>
<dbReference type="OrthoDB" id="185373at2759"/>
<keyword evidence="2" id="KW-1185">Reference proteome</keyword>
<feature type="non-terminal residue" evidence="1">
    <location>
        <position position="102"/>
    </location>
</feature>
<dbReference type="AlphaFoldDB" id="A0A2G9TG83"/>